<feature type="domain" description="Glycosyl transferase family 1" evidence="1">
    <location>
        <begin position="198"/>
        <end position="322"/>
    </location>
</feature>
<dbReference type="GO" id="GO:0016757">
    <property type="term" value="F:glycosyltransferase activity"/>
    <property type="evidence" value="ECO:0007669"/>
    <property type="project" value="InterPro"/>
</dbReference>
<evidence type="ECO:0000313" key="3">
    <source>
        <dbReference type="EMBL" id="PIZ95875.1"/>
    </source>
</evidence>
<dbReference type="Gene3D" id="3.40.50.2000">
    <property type="entry name" value="Glycogen Phosphorylase B"/>
    <property type="match status" value="2"/>
</dbReference>
<gene>
    <name evidence="3" type="ORF">COX81_00040</name>
</gene>
<name>A0A2M7VAC9_9BACT</name>
<evidence type="ECO:0000259" key="2">
    <source>
        <dbReference type="Pfam" id="PF13439"/>
    </source>
</evidence>
<dbReference type="EMBL" id="PFPK01000002">
    <property type="protein sequence ID" value="PIZ95875.1"/>
    <property type="molecule type" value="Genomic_DNA"/>
</dbReference>
<protein>
    <submittedName>
        <fullName evidence="3">Glycosyltransferase family 4 protein</fullName>
    </submittedName>
</protein>
<reference evidence="4" key="1">
    <citation type="submission" date="2017-09" db="EMBL/GenBank/DDBJ databases">
        <title>Depth-based differentiation of microbial function through sediment-hosted aquifers and enrichment of novel symbionts in the deep terrestrial subsurface.</title>
        <authorList>
            <person name="Probst A.J."/>
            <person name="Ladd B."/>
            <person name="Jarett J.K."/>
            <person name="Geller-Mcgrath D.E."/>
            <person name="Sieber C.M.K."/>
            <person name="Emerson J.B."/>
            <person name="Anantharaman K."/>
            <person name="Thomas B.C."/>
            <person name="Malmstrom R."/>
            <person name="Stieglmeier M."/>
            <person name="Klingl A."/>
            <person name="Woyke T."/>
            <person name="Ryan C.M."/>
            <person name="Banfield J.F."/>
        </authorList>
    </citation>
    <scope>NUCLEOTIDE SEQUENCE [LARGE SCALE GENOMIC DNA]</scope>
</reference>
<dbReference type="Pfam" id="PF00534">
    <property type="entry name" value="Glycos_transf_1"/>
    <property type="match status" value="1"/>
</dbReference>
<dbReference type="InterPro" id="IPR050194">
    <property type="entry name" value="Glycosyltransferase_grp1"/>
</dbReference>
<comment type="caution">
    <text evidence="3">The sequence shown here is derived from an EMBL/GenBank/DDBJ whole genome shotgun (WGS) entry which is preliminary data.</text>
</comment>
<dbReference type="PANTHER" id="PTHR45947">
    <property type="entry name" value="SULFOQUINOVOSYL TRANSFERASE SQD2"/>
    <property type="match status" value="1"/>
</dbReference>
<keyword evidence="3" id="KW-0808">Transferase</keyword>
<dbReference type="InterPro" id="IPR028098">
    <property type="entry name" value="Glyco_trans_4-like_N"/>
</dbReference>
<dbReference type="SUPFAM" id="SSF53756">
    <property type="entry name" value="UDP-Glycosyltransferase/glycogen phosphorylase"/>
    <property type="match status" value="1"/>
</dbReference>
<dbReference type="PANTHER" id="PTHR45947:SF3">
    <property type="entry name" value="SULFOQUINOVOSYL TRANSFERASE SQD2"/>
    <property type="match status" value="1"/>
</dbReference>
<dbReference type="Proteomes" id="UP000228568">
    <property type="component" value="Unassembled WGS sequence"/>
</dbReference>
<dbReference type="InterPro" id="IPR001296">
    <property type="entry name" value="Glyco_trans_1"/>
</dbReference>
<accession>A0A2M7VAC9</accession>
<evidence type="ECO:0000259" key="1">
    <source>
        <dbReference type="Pfam" id="PF00534"/>
    </source>
</evidence>
<organism evidence="3 4">
    <name type="scientific">Candidatus Magasanikbacteria bacterium CG_4_10_14_0_2_um_filter_37_12</name>
    <dbReference type="NCBI Taxonomy" id="1974637"/>
    <lineage>
        <taxon>Bacteria</taxon>
        <taxon>Candidatus Magasanikiibacteriota</taxon>
    </lineage>
</organism>
<evidence type="ECO:0000313" key="4">
    <source>
        <dbReference type="Proteomes" id="UP000228568"/>
    </source>
</evidence>
<proteinExistence type="predicted"/>
<sequence length="374" mass="43636">MKVALVHDYLSQDGGAEQVLKAFHQIWPSAPIFVLFYDKKKISGFQGADIRQSFIAHLPFGKSKYQWYISLMPLANECHNLHDFDVVISSTSAFAKGVLTRPDTLHISYCHTPTRYLWTDTHEYVADLKYNHLVKAFLPRLIHKLRIWDKMSTDRVDYFVANSGTVHSRIKKYYRRESDIIYPPVETNRFYISPDIRDYYVSGGRLVPYKRFDLLIQVFNRLGWPLKIFGTGPEIEQLKKKAKRNIQFLGRVDDKEKAKLLSHAQAFLHPQVEDLGITPIESMASGRPVIAYGVGGVTETVIPGKTGIFFNEQTWESLLDVLINFDYELWDPDYIRNWALRFNADDFKVRMKNYVEEKYTEFVEENNNCRLDVR</sequence>
<dbReference type="AlphaFoldDB" id="A0A2M7VAC9"/>
<dbReference type="Pfam" id="PF13439">
    <property type="entry name" value="Glyco_transf_4"/>
    <property type="match status" value="1"/>
</dbReference>
<feature type="domain" description="Glycosyltransferase subfamily 4-like N-terminal" evidence="2">
    <location>
        <begin position="53"/>
        <end position="189"/>
    </location>
</feature>